<dbReference type="EMBL" id="JABFUD020000001">
    <property type="protein sequence ID" value="KAI5084998.1"/>
    <property type="molecule type" value="Genomic_DNA"/>
</dbReference>
<keyword evidence="3" id="KW-1185">Reference proteome</keyword>
<dbReference type="Pfam" id="PF01728">
    <property type="entry name" value="FtsJ"/>
    <property type="match status" value="1"/>
</dbReference>
<dbReference type="GO" id="GO:0008168">
    <property type="term" value="F:methyltransferase activity"/>
    <property type="evidence" value="ECO:0007669"/>
    <property type="project" value="InterPro"/>
</dbReference>
<comment type="caution">
    <text evidence="2">The sequence shown here is derived from an EMBL/GenBank/DDBJ whole genome shotgun (WGS) entry which is preliminary data.</text>
</comment>
<evidence type="ECO:0000313" key="3">
    <source>
        <dbReference type="Proteomes" id="UP000886520"/>
    </source>
</evidence>
<dbReference type="Proteomes" id="UP000886520">
    <property type="component" value="Chromosome 1"/>
</dbReference>
<feature type="domain" description="Ribosomal RNA methyltransferase FtsJ" evidence="1">
    <location>
        <begin position="175"/>
        <end position="267"/>
    </location>
</feature>
<protein>
    <recommendedName>
        <fullName evidence="1">Ribosomal RNA methyltransferase FtsJ domain-containing protein</fullName>
    </recommendedName>
</protein>
<dbReference type="Gene3D" id="3.40.50.150">
    <property type="entry name" value="Vaccinia Virus protein VP39"/>
    <property type="match status" value="1"/>
</dbReference>
<dbReference type="SUPFAM" id="SSF53335">
    <property type="entry name" value="S-adenosyl-L-methionine-dependent methyltransferases"/>
    <property type="match status" value="1"/>
</dbReference>
<dbReference type="GO" id="GO:0032259">
    <property type="term" value="P:methylation"/>
    <property type="evidence" value="ECO:0007669"/>
    <property type="project" value="InterPro"/>
</dbReference>
<evidence type="ECO:0000259" key="1">
    <source>
        <dbReference type="Pfam" id="PF01728"/>
    </source>
</evidence>
<dbReference type="PANTHER" id="PTHR37524">
    <property type="entry name" value="RIBOSOMAL RNA LARGE SUBUNIT METHYLTRANSFERASE M"/>
    <property type="match status" value="1"/>
</dbReference>
<name>A0A9D4ZRF4_ADICA</name>
<dbReference type="PANTHER" id="PTHR37524:SF2">
    <property type="entry name" value="RIBOSOMAL RNA METHYLTRANSFERASE FTSJ DOMAIN-CONTAINING PROTEIN"/>
    <property type="match status" value="1"/>
</dbReference>
<organism evidence="2 3">
    <name type="scientific">Adiantum capillus-veneris</name>
    <name type="common">Maidenhair fern</name>
    <dbReference type="NCBI Taxonomy" id="13818"/>
    <lineage>
        <taxon>Eukaryota</taxon>
        <taxon>Viridiplantae</taxon>
        <taxon>Streptophyta</taxon>
        <taxon>Embryophyta</taxon>
        <taxon>Tracheophyta</taxon>
        <taxon>Polypodiopsida</taxon>
        <taxon>Polypodiidae</taxon>
        <taxon>Polypodiales</taxon>
        <taxon>Pteridineae</taxon>
        <taxon>Pteridaceae</taxon>
        <taxon>Vittarioideae</taxon>
        <taxon>Adiantum</taxon>
    </lineage>
</organism>
<dbReference type="InterPro" id="IPR029063">
    <property type="entry name" value="SAM-dependent_MTases_sf"/>
</dbReference>
<gene>
    <name evidence="2" type="ORF">GOP47_0001167</name>
</gene>
<proteinExistence type="predicted"/>
<evidence type="ECO:0000313" key="2">
    <source>
        <dbReference type="EMBL" id="KAI5084998.1"/>
    </source>
</evidence>
<dbReference type="InterPro" id="IPR002877">
    <property type="entry name" value="RNA_MeTrfase_FtsJ_dom"/>
</dbReference>
<accession>A0A9D4ZRF4</accession>
<sequence length="341" mass="38134">MCQGTWIRRISLQRSRPRAFAELPADSARVCKACNGLFFKRVRYIVRIYWCDYITTSTSNFLLQVKDLVLKLPRDDVPSTDSFKKGIESPSKVQNTDCNIESLTMSNIKIRLQTFPRELAAKLIDEIPELDGAMHGFSHSFYAVKTDGVIRYGIGKGEDMYLVACDREALFKGAVAKACSKLEEALHVKGIKLTQDMLVLDVGAAPGAWTEFLSKRVCHVVAIDPGKLDKTISGGVTHICKKAQDAITDLVLWTKGRNFDLLVCDINKHPAEAAEIVVPLLKFLKDGGFVILTLKFHGRGKNKDDKVAELETIFKDSLTDMESIWLLANSIYERTFVGVKK</sequence>
<reference evidence="2" key="1">
    <citation type="submission" date="2021-01" db="EMBL/GenBank/DDBJ databases">
        <title>Adiantum capillus-veneris genome.</title>
        <authorList>
            <person name="Fang Y."/>
            <person name="Liao Q."/>
        </authorList>
    </citation>
    <scope>NUCLEOTIDE SEQUENCE</scope>
    <source>
        <strain evidence="2">H3</strain>
        <tissue evidence="2">Leaf</tissue>
    </source>
</reference>
<dbReference type="AlphaFoldDB" id="A0A9D4ZRF4"/>